<gene>
    <name evidence="2" type="ORF">E2C01_064727</name>
</gene>
<reference evidence="2 3" key="1">
    <citation type="submission" date="2019-05" db="EMBL/GenBank/DDBJ databases">
        <title>Another draft genome of Portunus trituberculatus and its Hox gene families provides insights of decapod evolution.</title>
        <authorList>
            <person name="Jeong J.-H."/>
            <person name="Song I."/>
            <person name="Kim S."/>
            <person name="Choi T."/>
            <person name="Kim D."/>
            <person name="Ryu S."/>
            <person name="Kim W."/>
        </authorList>
    </citation>
    <scope>NUCLEOTIDE SEQUENCE [LARGE SCALE GENOMIC DNA]</scope>
    <source>
        <tissue evidence="2">Muscle</tissue>
    </source>
</reference>
<feature type="region of interest" description="Disordered" evidence="1">
    <location>
        <begin position="1"/>
        <end position="22"/>
    </location>
</feature>
<accession>A0A5B7HP60</accession>
<dbReference type="Proteomes" id="UP000324222">
    <property type="component" value="Unassembled WGS sequence"/>
</dbReference>
<comment type="caution">
    <text evidence="2">The sequence shown here is derived from an EMBL/GenBank/DDBJ whole genome shotgun (WGS) entry which is preliminary data.</text>
</comment>
<sequence>MKKENWKRICGSGTQKDEEKERHRRQVYRYIGTVRQCSNETDEADHLYDTDQPQLSFSRQEQTTSPCMTE</sequence>
<protein>
    <submittedName>
        <fullName evidence="2">Uncharacterized protein</fullName>
    </submittedName>
</protein>
<dbReference type="EMBL" id="VSRR010031196">
    <property type="protein sequence ID" value="MPC70478.1"/>
    <property type="molecule type" value="Genomic_DNA"/>
</dbReference>
<feature type="region of interest" description="Disordered" evidence="1">
    <location>
        <begin position="50"/>
        <end position="70"/>
    </location>
</feature>
<keyword evidence="3" id="KW-1185">Reference proteome</keyword>
<evidence type="ECO:0000313" key="3">
    <source>
        <dbReference type="Proteomes" id="UP000324222"/>
    </source>
</evidence>
<name>A0A5B7HP60_PORTR</name>
<evidence type="ECO:0000256" key="1">
    <source>
        <dbReference type="SAM" id="MobiDB-lite"/>
    </source>
</evidence>
<feature type="compositionally biased region" description="Polar residues" evidence="1">
    <location>
        <begin position="51"/>
        <end position="70"/>
    </location>
</feature>
<evidence type="ECO:0000313" key="2">
    <source>
        <dbReference type="EMBL" id="MPC70478.1"/>
    </source>
</evidence>
<organism evidence="2 3">
    <name type="scientific">Portunus trituberculatus</name>
    <name type="common">Swimming crab</name>
    <name type="synonym">Neptunus trituberculatus</name>
    <dbReference type="NCBI Taxonomy" id="210409"/>
    <lineage>
        <taxon>Eukaryota</taxon>
        <taxon>Metazoa</taxon>
        <taxon>Ecdysozoa</taxon>
        <taxon>Arthropoda</taxon>
        <taxon>Crustacea</taxon>
        <taxon>Multicrustacea</taxon>
        <taxon>Malacostraca</taxon>
        <taxon>Eumalacostraca</taxon>
        <taxon>Eucarida</taxon>
        <taxon>Decapoda</taxon>
        <taxon>Pleocyemata</taxon>
        <taxon>Brachyura</taxon>
        <taxon>Eubrachyura</taxon>
        <taxon>Portunoidea</taxon>
        <taxon>Portunidae</taxon>
        <taxon>Portuninae</taxon>
        <taxon>Portunus</taxon>
    </lineage>
</organism>
<dbReference type="AlphaFoldDB" id="A0A5B7HP60"/>
<proteinExistence type="predicted"/>